<comment type="caution">
    <text evidence="1">The sequence shown here is derived from an EMBL/GenBank/DDBJ whole genome shotgun (WGS) entry which is preliminary data.</text>
</comment>
<accession>A0A255YRQ7</accession>
<dbReference type="Proteomes" id="UP000216991">
    <property type="component" value="Unassembled WGS sequence"/>
</dbReference>
<dbReference type="EMBL" id="NOXT01000084">
    <property type="protein sequence ID" value="OYQ31903.1"/>
    <property type="molecule type" value="Genomic_DNA"/>
</dbReference>
<evidence type="ECO:0000313" key="1">
    <source>
        <dbReference type="EMBL" id="OYQ31903.1"/>
    </source>
</evidence>
<name>A0A255YRQ7_9SPHN</name>
<protein>
    <submittedName>
        <fullName evidence="1">Uncharacterized protein</fullName>
    </submittedName>
</protein>
<evidence type="ECO:0000313" key="2">
    <source>
        <dbReference type="Proteomes" id="UP000216991"/>
    </source>
</evidence>
<sequence>MLLGFALAVTMVAQSAPPVAQEAPANVPFLAQMLDRCMATHAVRLSKTDMDDAAIYAEAGKGCAAIDQQLRAGVRSQMPPAEAEALIKQFDATDRPNFLVLLQRIRADRVARGNGN</sequence>
<keyword evidence="2" id="KW-1185">Reference proteome</keyword>
<dbReference type="AlphaFoldDB" id="A0A255YRQ7"/>
<dbReference type="RefSeq" id="WP_094472880.1">
    <property type="nucleotide sequence ID" value="NZ_NOXT01000084.1"/>
</dbReference>
<gene>
    <name evidence="1" type="ORF">CHU93_04080</name>
</gene>
<reference evidence="1 2" key="1">
    <citation type="submission" date="2017-07" db="EMBL/GenBank/DDBJ databases">
        <title>Sandarakinorhabdus cyanobacteriorum sp. nov., a novel bacterium isolated from cyanobacterial aggregates in a eutrophic lake.</title>
        <authorList>
            <person name="Cai H."/>
        </authorList>
    </citation>
    <scope>NUCLEOTIDE SEQUENCE [LARGE SCALE GENOMIC DNA]</scope>
    <source>
        <strain evidence="1 2">TH057</strain>
    </source>
</reference>
<organism evidence="1 2">
    <name type="scientific">Sandarakinorhabdus cyanobacteriorum</name>
    <dbReference type="NCBI Taxonomy" id="1981098"/>
    <lineage>
        <taxon>Bacteria</taxon>
        <taxon>Pseudomonadati</taxon>
        <taxon>Pseudomonadota</taxon>
        <taxon>Alphaproteobacteria</taxon>
        <taxon>Sphingomonadales</taxon>
        <taxon>Sphingosinicellaceae</taxon>
        <taxon>Sandarakinorhabdus</taxon>
    </lineage>
</organism>
<dbReference type="OrthoDB" id="7451470at2"/>
<proteinExistence type="predicted"/>